<keyword evidence="1" id="KW-1133">Transmembrane helix</keyword>
<evidence type="ECO:0000313" key="4">
    <source>
        <dbReference type="Proteomes" id="UP000310636"/>
    </source>
</evidence>
<dbReference type="GO" id="GO:0006508">
    <property type="term" value="P:proteolysis"/>
    <property type="evidence" value="ECO:0007669"/>
    <property type="project" value="UniProtKB-KW"/>
</dbReference>
<feature type="transmembrane region" description="Helical" evidence="1">
    <location>
        <begin position="21"/>
        <end position="42"/>
    </location>
</feature>
<keyword evidence="3" id="KW-0378">Hydrolase</keyword>
<feature type="domain" description="CAAX prenyl protease 2/Lysostaphin resistance protein A-like" evidence="2">
    <location>
        <begin position="103"/>
        <end position="186"/>
    </location>
</feature>
<comment type="caution">
    <text evidence="3">The sequence shown here is derived from an EMBL/GenBank/DDBJ whole genome shotgun (WGS) entry which is preliminary data.</text>
</comment>
<reference evidence="3 4" key="1">
    <citation type="submission" date="2019-04" db="EMBL/GenBank/DDBJ databases">
        <title>Cohnella sp. nov. isolated from preserved vegetables.</title>
        <authorList>
            <person name="Lin S.-Y."/>
            <person name="Hung M.-H."/>
            <person name="Young C.-C."/>
        </authorList>
    </citation>
    <scope>NUCLEOTIDE SEQUENCE [LARGE SCALE GENOMIC DNA]</scope>
    <source>
        <strain evidence="3 4">CC-MHH1044</strain>
    </source>
</reference>
<feature type="transmembrane region" description="Helical" evidence="1">
    <location>
        <begin position="104"/>
        <end position="122"/>
    </location>
</feature>
<protein>
    <submittedName>
        <fullName evidence="3">CPBP family intramembrane metalloprotease</fullName>
    </submittedName>
</protein>
<keyword evidence="3" id="KW-0645">Protease</keyword>
<dbReference type="Proteomes" id="UP000310636">
    <property type="component" value="Unassembled WGS sequence"/>
</dbReference>
<dbReference type="Pfam" id="PF02517">
    <property type="entry name" value="Rce1-like"/>
    <property type="match status" value="1"/>
</dbReference>
<evidence type="ECO:0000256" key="1">
    <source>
        <dbReference type="SAM" id="Phobius"/>
    </source>
</evidence>
<dbReference type="EMBL" id="SSOB01000016">
    <property type="protein sequence ID" value="THF78342.1"/>
    <property type="molecule type" value="Genomic_DNA"/>
</dbReference>
<dbReference type="AlphaFoldDB" id="A0A4S4BTH3"/>
<organism evidence="3 4">
    <name type="scientific">Cohnella fermenti</name>
    <dbReference type="NCBI Taxonomy" id="2565925"/>
    <lineage>
        <taxon>Bacteria</taxon>
        <taxon>Bacillati</taxon>
        <taxon>Bacillota</taxon>
        <taxon>Bacilli</taxon>
        <taxon>Bacillales</taxon>
        <taxon>Paenibacillaceae</taxon>
        <taxon>Cohnella</taxon>
    </lineage>
</organism>
<accession>A0A4S4BTH3</accession>
<name>A0A4S4BTH3_9BACL</name>
<keyword evidence="3" id="KW-0482">Metalloprotease</keyword>
<dbReference type="GO" id="GO:0080120">
    <property type="term" value="P:CAAX-box protein maturation"/>
    <property type="evidence" value="ECO:0007669"/>
    <property type="project" value="UniProtKB-ARBA"/>
</dbReference>
<dbReference type="InterPro" id="IPR003675">
    <property type="entry name" value="Rce1/LyrA-like_dom"/>
</dbReference>
<gene>
    <name evidence="3" type="ORF">E6C55_14075</name>
</gene>
<dbReference type="GO" id="GO:0008237">
    <property type="term" value="F:metallopeptidase activity"/>
    <property type="evidence" value="ECO:0007669"/>
    <property type="project" value="UniProtKB-KW"/>
</dbReference>
<sequence>MKKFDIRNIKVRKVDIGQLDDRLLLINLYLTQLITFIIGFLWVILQGRNVINLFRLPETPEFLYWGAALAAIIVLFDIAISRWVPEQAMDDGGVNEKMFRKRPLWHIVLICLVVSVCEELLFRGAIQHAIGAYWTSILFAAIHVRYLKHWIPTGMVFGISYSLGWVQDHTGTIWAPIAAHFVFDLIMGLIIRFRKETDR</sequence>
<feature type="transmembrane region" description="Helical" evidence="1">
    <location>
        <begin position="173"/>
        <end position="193"/>
    </location>
</feature>
<keyword evidence="4" id="KW-1185">Reference proteome</keyword>
<keyword evidence="1" id="KW-0472">Membrane</keyword>
<keyword evidence="1" id="KW-0812">Transmembrane</keyword>
<dbReference type="RefSeq" id="WP_136370438.1">
    <property type="nucleotide sequence ID" value="NZ_SSOB01000016.1"/>
</dbReference>
<dbReference type="GO" id="GO:0004175">
    <property type="term" value="F:endopeptidase activity"/>
    <property type="evidence" value="ECO:0007669"/>
    <property type="project" value="UniProtKB-ARBA"/>
</dbReference>
<feature type="transmembrane region" description="Helical" evidence="1">
    <location>
        <begin position="62"/>
        <end position="84"/>
    </location>
</feature>
<evidence type="ECO:0000313" key="3">
    <source>
        <dbReference type="EMBL" id="THF78342.1"/>
    </source>
</evidence>
<proteinExistence type="predicted"/>
<evidence type="ECO:0000259" key="2">
    <source>
        <dbReference type="Pfam" id="PF02517"/>
    </source>
</evidence>
<dbReference type="OrthoDB" id="1523022at2"/>